<proteinExistence type="predicted"/>
<dbReference type="Gene3D" id="2.40.40.10">
    <property type="entry name" value="RlpA-like domain"/>
    <property type="match status" value="2"/>
</dbReference>
<dbReference type="GO" id="GO:0019867">
    <property type="term" value="C:outer membrane"/>
    <property type="evidence" value="ECO:0007669"/>
    <property type="project" value="InterPro"/>
</dbReference>
<protein>
    <recommendedName>
        <fullName evidence="2">peptidoglycan lytic exotransglycosylase</fullName>
        <ecNumber evidence="2">4.2.2.n1</ecNumber>
    </recommendedName>
    <alternativeName>
        <fullName evidence="5">Murein hydrolase A</fullName>
    </alternativeName>
</protein>
<dbReference type="STRING" id="197461.A3843_09330"/>
<dbReference type="Pfam" id="PF03562">
    <property type="entry name" value="MltA"/>
    <property type="match status" value="1"/>
</dbReference>
<dbReference type="EMBL" id="LVVZ01000014">
    <property type="protein sequence ID" value="OKL44569.1"/>
    <property type="molecule type" value="Genomic_DNA"/>
</dbReference>
<keyword evidence="3" id="KW-0456">Lyase</keyword>
<reference evidence="7 8" key="1">
    <citation type="submission" date="2016-03" db="EMBL/GenBank/DDBJ databases">
        <title>Genome sequence of Nesiotobacter sp. nov., a moderately halophilic alphaproteobacterium isolated from the Yellow Sea, China.</title>
        <authorList>
            <person name="Zhang G."/>
            <person name="Zhang R."/>
        </authorList>
    </citation>
    <scope>NUCLEOTIDE SEQUENCE [LARGE SCALE GENOMIC DNA]</scope>
    <source>
        <strain evidence="7 8">WB1-6</strain>
    </source>
</reference>
<keyword evidence="4" id="KW-0961">Cell wall biogenesis/degradation</keyword>
<accession>A0A1U7JIL7</accession>
<dbReference type="InterPro" id="IPR036908">
    <property type="entry name" value="RlpA-like_sf"/>
</dbReference>
<name>A0A1U7JIL7_9HYPH</name>
<dbReference type="InterPro" id="IPR026044">
    <property type="entry name" value="MltA"/>
</dbReference>
<dbReference type="EC" id="4.2.2.n1" evidence="2"/>
<dbReference type="GO" id="GO:0009253">
    <property type="term" value="P:peptidoglycan catabolic process"/>
    <property type="evidence" value="ECO:0007669"/>
    <property type="project" value="TreeGrafter"/>
</dbReference>
<dbReference type="CDD" id="cd14668">
    <property type="entry name" value="mlta_B"/>
    <property type="match status" value="1"/>
</dbReference>
<feature type="domain" description="Lytic transglycosylase MltA" evidence="6">
    <location>
        <begin position="128"/>
        <end position="259"/>
    </location>
</feature>
<sequence>MSGKQLTLPWQRCVRGRVVGAVAALTLLVGIAPVGQANEHTMEPIEFKSIPGWAADDHSAALYAFRQSCRGSGGQNRSDEQRRLETLCERARLLGQASRDEARRFFENNFLAMRAAGEGFVTGYFEPVLKASLTRTKSFRYPLYQKPQGLNPLPDRSAIMDGALADRGLEVLWLDNPIDGFFVAIQGSARVETPEGKRYRLRYAAKSGHPYTPVGRVLIARGEIPRDQMSMQAIKDWLYAHPDAAEDVMRLNRSYIFFSIEEDKQGTEGPVGAAGVPLIAGRSLALDHRLYSYGLPVFIGARLPDGQGAVKPFNRLMVAHDTGSAIRGPARGDIFFGSGYKAGEQAGRIRHSADFVVLRPRP</sequence>
<evidence type="ECO:0000256" key="4">
    <source>
        <dbReference type="ARBA" id="ARBA00023316"/>
    </source>
</evidence>
<evidence type="ECO:0000256" key="1">
    <source>
        <dbReference type="ARBA" id="ARBA00001420"/>
    </source>
</evidence>
<dbReference type="RefSeq" id="WP_051268830.1">
    <property type="nucleotide sequence ID" value="NZ_LVVZ01000014.1"/>
</dbReference>
<dbReference type="GO" id="GO:0071555">
    <property type="term" value="P:cell wall organization"/>
    <property type="evidence" value="ECO:0007669"/>
    <property type="project" value="UniProtKB-KW"/>
</dbReference>
<dbReference type="SMART" id="SM00925">
    <property type="entry name" value="MltA"/>
    <property type="match status" value="1"/>
</dbReference>
<evidence type="ECO:0000259" key="6">
    <source>
        <dbReference type="SMART" id="SM00925"/>
    </source>
</evidence>
<gene>
    <name evidence="7" type="ORF">A3843_09330</name>
</gene>
<dbReference type="PANTHER" id="PTHR30124:SF0">
    <property type="entry name" value="MEMBRANE-BOUND LYTIC MUREIN TRANSGLYCOSYLASE A"/>
    <property type="match status" value="1"/>
</dbReference>
<dbReference type="Pfam" id="PF06725">
    <property type="entry name" value="3D"/>
    <property type="match status" value="1"/>
</dbReference>
<evidence type="ECO:0000256" key="2">
    <source>
        <dbReference type="ARBA" id="ARBA00012587"/>
    </source>
</evidence>
<dbReference type="InterPro" id="IPR005300">
    <property type="entry name" value="MltA_B"/>
</dbReference>
<dbReference type="PANTHER" id="PTHR30124">
    <property type="entry name" value="MEMBRANE-BOUND LYTIC MUREIN TRANSGLYCOSYLASE A"/>
    <property type="match status" value="1"/>
</dbReference>
<dbReference type="Gene3D" id="2.40.240.50">
    <property type="entry name" value="Barwin-like endoglucanases"/>
    <property type="match status" value="1"/>
</dbReference>
<dbReference type="GO" id="GO:0008933">
    <property type="term" value="F:peptidoglycan lytic transglycosylase activity"/>
    <property type="evidence" value="ECO:0007669"/>
    <property type="project" value="TreeGrafter"/>
</dbReference>
<comment type="caution">
    <text evidence="7">The sequence shown here is derived from an EMBL/GenBank/DDBJ whole genome shotgun (WGS) entry which is preliminary data.</text>
</comment>
<dbReference type="SUPFAM" id="SSF50685">
    <property type="entry name" value="Barwin-like endoglucanases"/>
    <property type="match status" value="1"/>
</dbReference>
<dbReference type="GO" id="GO:0004553">
    <property type="term" value="F:hydrolase activity, hydrolyzing O-glycosyl compounds"/>
    <property type="evidence" value="ECO:0007669"/>
    <property type="project" value="InterPro"/>
</dbReference>
<dbReference type="GO" id="GO:0009254">
    <property type="term" value="P:peptidoglycan turnover"/>
    <property type="evidence" value="ECO:0007669"/>
    <property type="project" value="InterPro"/>
</dbReference>
<evidence type="ECO:0000256" key="3">
    <source>
        <dbReference type="ARBA" id="ARBA00023239"/>
    </source>
</evidence>
<comment type="catalytic activity">
    <reaction evidence="1">
        <text>Exolytic cleavage of the (1-&gt;4)-beta-glycosidic linkage between N-acetylmuramic acid (MurNAc) and N-acetylglucosamine (GlcNAc) residues in peptidoglycan, from either the reducing or the non-reducing ends of the peptidoglycan chains, with concomitant formation of a 1,6-anhydrobond in the MurNAc residue.</text>
        <dbReference type="EC" id="4.2.2.n1"/>
    </reaction>
</comment>
<evidence type="ECO:0000313" key="8">
    <source>
        <dbReference type="Proteomes" id="UP000185783"/>
    </source>
</evidence>
<dbReference type="PIRSF" id="PIRSF019422">
    <property type="entry name" value="MltA"/>
    <property type="match status" value="1"/>
</dbReference>
<dbReference type="InterPro" id="IPR010611">
    <property type="entry name" value="3D_dom"/>
</dbReference>
<evidence type="ECO:0000256" key="5">
    <source>
        <dbReference type="ARBA" id="ARBA00030918"/>
    </source>
</evidence>
<dbReference type="Proteomes" id="UP000185783">
    <property type="component" value="Unassembled WGS sequence"/>
</dbReference>
<dbReference type="CDD" id="cd14485">
    <property type="entry name" value="mltA_like_LT_A"/>
    <property type="match status" value="1"/>
</dbReference>
<keyword evidence="8" id="KW-1185">Reference proteome</keyword>
<organism evidence="7 8">
    <name type="scientific">Pseudovibrio exalbescens</name>
    <dbReference type="NCBI Taxonomy" id="197461"/>
    <lineage>
        <taxon>Bacteria</taxon>
        <taxon>Pseudomonadati</taxon>
        <taxon>Pseudomonadota</taxon>
        <taxon>Alphaproteobacteria</taxon>
        <taxon>Hyphomicrobiales</taxon>
        <taxon>Stappiaceae</taxon>
        <taxon>Pseudovibrio</taxon>
    </lineage>
</organism>
<evidence type="ECO:0000313" key="7">
    <source>
        <dbReference type="EMBL" id="OKL44569.1"/>
    </source>
</evidence>
<dbReference type="AlphaFoldDB" id="A0A1U7JIL7"/>